<sequence length="60" mass="6476">MSSNPESNVSPQRGEVSLASQPYSDQAWQAYGQPLPQSQQSCDPRSVPQPCAPAFQMGHS</sequence>
<evidence type="ECO:0000313" key="3">
    <source>
        <dbReference type="Proteomes" id="UP000825072"/>
    </source>
</evidence>
<proteinExistence type="predicted"/>
<dbReference type="EMBL" id="AP024747">
    <property type="protein sequence ID" value="BCY24952.1"/>
    <property type="molecule type" value="Genomic_DNA"/>
</dbReference>
<feature type="compositionally biased region" description="Polar residues" evidence="1">
    <location>
        <begin position="1"/>
        <end position="11"/>
    </location>
</feature>
<name>A0AAD1NUP8_9ACTN</name>
<feature type="region of interest" description="Disordered" evidence="1">
    <location>
        <begin position="1"/>
        <end position="60"/>
    </location>
</feature>
<dbReference type="Proteomes" id="UP000825072">
    <property type="component" value="Chromosome 1"/>
</dbReference>
<dbReference type="AlphaFoldDB" id="A0AAD1NUP8"/>
<feature type="compositionally biased region" description="Polar residues" evidence="1">
    <location>
        <begin position="18"/>
        <end position="27"/>
    </location>
</feature>
<gene>
    <name evidence="2" type="ORF">KB1_09420</name>
</gene>
<evidence type="ECO:0000313" key="2">
    <source>
        <dbReference type="EMBL" id="BCY24952.1"/>
    </source>
</evidence>
<organism evidence="2 3">
    <name type="scientific">Cutibacterium modestum</name>
    <dbReference type="NCBI Taxonomy" id="2559073"/>
    <lineage>
        <taxon>Bacteria</taxon>
        <taxon>Bacillati</taxon>
        <taxon>Actinomycetota</taxon>
        <taxon>Actinomycetes</taxon>
        <taxon>Propionibacteriales</taxon>
        <taxon>Propionibacteriaceae</taxon>
        <taxon>Cutibacterium</taxon>
    </lineage>
</organism>
<protein>
    <submittedName>
        <fullName evidence="2">Uncharacterized protein</fullName>
    </submittedName>
</protein>
<evidence type="ECO:0000256" key="1">
    <source>
        <dbReference type="SAM" id="MobiDB-lite"/>
    </source>
</evidence>
<reference evidence="2" key="1">
    <citation type="submission" date="2021-06" db="EMBL/GenBank/DDBJ databases">
        <title>Genome sequence of Cutibacterium modestum strain KB17-24694.</title>
        <authorList>
            <person name="Dekio I."/>
            <person name="Asahina A."/>
            <person name="Nishida M."/>
        </authorList>
    </citation>
    <scope>NUCLEOTIDE SEQUENCE</scope>
    <source>
        <strain evidence="2">KB17-24694</strain>
    </source>
</reference>
<accession>A0AAD1NUP8</accession>